<dbReference type="AlphaFoldDB" id="A0A397UTV8"/>
<evidence type="ECO:0000313" key="1">
    <source>
        <dbReference type="EMBL" id="RIB13555.1"/>
    </source>
</evidence>
<comment type="caution">
    <text evidence="1">The sequence shown here is derived from an EMBL/GenBank/DDBJ whole genome shotgun (WGS) entry which is preliminary data.</text>
</comment>
<keyword evidence="2" id="KW-1185">Reference proteome</keyword>
<organism evidence="1 2">
    <name type="scientific">Gigaspora rosea</name>
    <dbReference type="NCBI Taxonomy" id="44941"/>
    <lineage>
        <taxon>Eukaryota</taxon>
        <taxon>Fungi</taxon>
        <taxon>Fungi incertae sedis</taxon>
        <taxon>Mucoromycota</taxon>
        <taxon>Glomeromycotina</taxon>
        <taxon>Glomeromycetes</taxon>
        <taxon>Diversisporales</taxon>
        <taxon>Gigasporaceae</taxon>
        <taxon>Gigaspora</taxon>
    </lineage>
</organism>
<name>A0A397UTV8_9GLOM</name>
<dbReference type="OrthoDB" id="2378260at2759"/>
<gene>
    <name evidence="1" type="ORF">C2G38_2197537</name>
</gene>
<evidence type="ECO:0000313" key="2">
    <source>
        <dbReference type="Proteomes" id="UP000266673"/>
    </source>
</evidence>
<dbReference type="Proteomes" id="UP000266673">
    <property type="component" value="Unassembled WGS sequence"/>
</dbReference>
<proteinExistence type="predicted"/>
<reference evidence="1 2" key="1">
    <citation type="submission" date="2018-06" db="EMBL/GenBank/DDBJ databases">
        <title>Comparative genomics reveals the genomic features of Rhizophagus irregularis, R. cerebriforme, R. diaphanum and Gigaspora rosea, and their symbiotic lifestyle signature.</title>
        <authorList>
            <person name="Morin E."/>
            <person name="San Clemente H."/>
            <person name="Chen E.C.H."/>
            <person name="De La Providencia I."/>
            <person name="Hainaut M."/>
            <person name="Kuo A."/>
            <person name="Kohler A."/>
            <person name="Murat C."/>
            <person name="Tang N."/>
            <person name="Roy S."/>
            <person name="Loubradou J."/>
            <person name="Henrissat B."/>
            <person name="Grigoriev I.V."/>
            <person name="Corradi N."/>
            <person name="Roux C."/>
            <person name="Martin F.M."/>
        </authorList>
    </citation>
    <scope>NUCLEOTIDE SEQUENCE [LARGE SCALE GENOMIC DNA]</scope>
    <source>
        <strain evidence="1 2">DAOM 194757</strain>
    </source>
</reference>
<dbReference type="EMBL" id="QKWP01000913">
    <property type="protein sequence ID" value="RIB13555.1"/>
    <property type="molecule type" value="Genomic_DNA"/>
</dbReference>
<protein>
    <submittedName>
        <fullName evidence="1">Uncharacterized protein</fullName>
    </submittedName>
</protein>
<accession>A0A397UTV8</accession>
<sequence length="147" mass="17006">MELVWPYVVSVSNPSVNGFLNWAKNQKNELYKLKYEQHPIYQAIEIANEEQLLRLHPEIHQIIKQNSVIAQSGCKFGLNNLSELTRSIPVTFDEAQLQLSKSSLKKEEIIYMIETLIGSLNKARRPQFRQVRDLHNATDIAETEETI</sequence>